<feature type="transmembrane region" description="Helical" evidence="1">
    <location>
        <begin position="6"/>
        <end position="25"/>
    </location>
</feature>
<evidence type="ECO:0000256" key="1">
    <source>
        <dbReference type="SAM" id="Phobius"/>
    </source>
</evidence>
<dbReference type="EMBL" id="CP007033">
    <property type="protein sequence ID" value="AHF11324.1"/>
    <property type="molecule type" value="Genomic_DNA"/>
</dbReference>
<keyword evidence="3" id="KW-1185">Reference proteome</keyword>
<feature type="transmembrane region" description="Helical" evidence="1">
    <location>
        <begin position="37"/>
        <end position="54"/>
    </location>
</feature>
<organism evidence="2 3">
    <name type="scientific">Dehalobacter restrictus (strain DSM 9455 / PER-K23)</name>
    <dbReference type="NCBI Taxonomy" id="871738"/>
    <lineage>
        <taxon>Bacteria</taxon>
        <taxon>Bacillati</taxon>
        <taxon>Bacillota</taxon>
        <taxon>Clostridia</taxon>
        <taxon>Eubacteriales</taxon>
        <taxon>Desulfitobacteriaceae</taxon>
        <taxon>Dehalobacter</taxon>
    </lineage>
</organism>
<reference evidence="2 3" key="1">
    <citation type="journal article" date="2013" name="Stand. Genomic Sci.">
        <title>Complete genome sequence of Dehalobacter restrictus PER-K23(T.).</title>
        <authorList>
            <person name="Kruse T."/>
            <person name="Maillard J."/>
            <person name="Goodwin L."/>
            <person name="Woyke T."/>
            <person name="Teshima H."/>
            <person name="Bruce D."/>
            <person name="Detter C."/>
            <person name="Tapia R."/>
            <person name="Han C."/>
            <person name="Huntemann M."/>
            <person name="Wei C.L."/>
            <person name="Han J."/>
            <person name="Chen A."/>
            <person name="Kyrpides N."/>
            <person name="Szeto E."/>
            <person name="Markowitz V."/>
            <person name="Ivanova N."/>
            <person name="Pagani I."/>
            <person name="Pati A."/>
            <person name="Pitluck S."/>
            <person name="Nolan M."/>
            <person name="Holliger C."/>
            <person name="Smidt H."/>
        </authorList>
    </citation>
    <scope>NUCLEOTIDE SEQUENCE [LARGE SCALE GENOMIC DNA]</scope>
    <source>
        <strain evidence="3">DSM 9455</strain>
    </source>
</reference>
<dbReference type="Proteomes" id="UP000018934">
    <property type="component" value="Chromosome"/>
</dbReference>
<protein>
    <submittedName>
        <fullName evidence="2">Uncharacterized protein</fullName>
    </submittedName>
</protein>
<dbReference type="RefSeq" id="WP_158407239.1">
    <property type="nucleotide sequence ID" value="NZ_CP007033.1"/>
</dbReference>
<keyword evidence="1" id="KW-0472">Membrane</keyword>
<keyword evidence="1" id="KW-0812">Transmembrane</keyword>
<keyword evidence="1" id="KW-1133">Transmembrane helix</keyword>
<proteinExistence type="predicted"/>
<name>A0ABN4BVT6_DEHRP</name>
<accession>A0ABN4BVT6</accession>
<evidence type="ECO:0000313" key="3">
    <source>
        <dbReference type="Proteomes" id="UP000018934"/>
    </source>
</evidence>
<sequence length="55" mass="6009">MTGRLVQLIGLFYAGVCPMVTAGLCHKRFTGNSRSRAYLIGHFTLGGIFTVLFLC</sequence>
<evidence type="ECO:0000313" key="2">
    <source>
        <dbReference type="EMBL" id="AHF11324.1"/>
    </source>
</evidence>
<gene>
    <name evidence="2" type="ORF">DEHRE_06125</name>
</gene>